<organism evidence="2 3">
    <name type="scientific">Prorocentrum cordatum</name>
    <dbReference type="NCBI Taxonomy" id="2364126"/>
    <lineage>
        <taxon>Eukaryota</taxon>
        <taxon>Sar</taxon>
        <taxon>Alveolata</taxon>
        <taxon>Dinophyceae</taxon>
        <taxon>Prorocentrales</taxon>
        <taxon>Prorocentraceae</taxon>
        <taxon>Prorocentrum</taxon>
    </lineage>
</organism>
<feature type="compositionally biased region" description="Low complexity" evidence="1">
    <location>
        <begin position="1"/>
        <end position="24"/>
    </location>
</feature>
<comment type="caution">
    <text evidence="2">The sequence shown here is derived from an EMBL/GenBank/DDBJ whole genome shotgun (WGS) entry which is preliminary data.</text>
</comment>
<accession>A0ABN9PKI1</accession>
<dbReference type="Proteomes" id="UP001189429">
    <property type="component" value="Unassembled WGS sequence"/>
</dbReference>
<evidence type="ECO:0000313" key="2">
    <source>
        <dbReference type="EMBL" id="CAK0792687.1"/>
    </source>
</evidence>
<sequence length="167" mass="17633">EVWLRSPAPDSAAPAAPSAASGQRVPPPALPAPAGQAGAARALRVAFAVFVTDVSNPAGMDALAVLAHGVRKAAARSRHRVDLLVLAPERLTEPAEKHLLEVGYKEVLKRPVPVPAEEVRGDAVRNFMGGKSAGADKFAFAEDRRPGRQPRVFDILVNRRRPSSTGA</sequence>
<evidence type="ECO:0000313" key="3">
    <source>
        <dbReference type="Proteomes" id="UP001189429"/>
    </source>
</evidence>
<feature type="region of interest" description="Disordered" evidence="1">
    <location>
        <begin position="1"/>
        <end position="34"/>
    </location>
</feature>
<feature type="non-terminal residue" evidence="2">
    <location>
        <position position="1"/>
    </location>
</feature>
<reference evidence="2" key="1">
    <citation type="submission" date="2023-10" db="EMBL/GenBank/DDBJ databases">
        <authorList>
            <person name="Chen Y."/>
            <person name="Shah S."/>
            <person name="Dougan E. K."/>
            <person name="Thang M."/>
            <person name="Chan C."/>
        </authorList>
    </citation>
    <scope>NUCLEOTIDE SEQUENCE [LARGE SCALE GENOMIC DNA]</scope>
</reference>
<dbReference type="EMBL" id="CAUYUJ010000814">
    <property type="protein sequence ID" value="CAK0792687.1"/>
    <property type="molecule type" value="Genomic_DNA"/>
</dbReference>
<evidence type="ECO:0000256" key="1">
    <source>
        <dbReference type="SAM" id="MobiDB-lite"/>
    </source>
</evidence>
<gene>
    <name evidence="2" type="ORF">PCOR1329_LOCUS3187</name>
</gene>
<protein>
    <submittedName>
        <fullName evidence="2">Uncharacterized protein</fullName>
    </submittedName>
</protein>
<name>A0ABN9PKI1_9DINO</name>
<proteinExistence type="predicted"/>
<keyword evidence="3" id="KW-1185">Reference proteome</keyword>